<reference evidence="6 7" key="1">
    <citation type="submission" date="2016-02" db="EMBL/GenBank/DDBJ databases">
        <title>Comparison of Clostridium stercorarium subspecies using comparative genomics and transcriptomics.</title>
        <authorList>
            <person name="Schellenberg J."/>
            <person name="Thallinger G."/>
            <person name="Levin D.B."/>
            <person name="Zhang X."/>
            <person name="Alvare G."/>
            <person name="Fristensky B."/>
            <person name="Sparling R."/>
        </authorList>
    </citation>
    <scope>NUCLEOTIDE SEQUENCE [LARGE SCALE GENOMIC DNA]</scope>
    <source>
        <strain evidence="6 7">DSM 2910</strain>
    </source>
</reference>
<dbReference type="SUPFAM" id="SSF141457">
    <property type="entry name" value="BH3618-like"/>
    <property type="match status" value="1"/>
</dbReference>
<dbReference type="RefSeq" id="WP_015360208.1">
    <property type="nucleotide sequence ID" value="NZ_CP014672.1"/>
</dbReference>
<keyword evidence="1 5" id="KW-0963">Cytoplasm</keyword>
<comment type="subcellular location">
    <subcellularLocation>
        <location evidence="5">Cytoplasm</location>
    </subcellularLocation>
</comment>
<dbReference type="AlphaFoldDB" id="A0A1B1YG66"/>
<organism evidence="6 7">
    <name type="scientific">Thermoclostridium stercorarium subsp. thermolacticum DSM 2910</name>
    <dbReference type="NCBI Taxonomy" id="1121336"/>
    <lineage>
        <taxon>Bacteria</taxon>
        <taxon>Bacillati</taxon>
        <taxon>Bacillota</taxon>
        <taxon>Clostridia</taxon>
        <taxon>Eubacteriales</taxon>
        <taxon>Oscillospiraceae</taxon>
        <taxon>Thermoclostridium</taxon>
    </lineage>
</organism>
<dbReference type="InterPro" id="IPR024046">
    <property type="entry name" value="Flagellar_assmbl_FliW_dom_sf"/>
</dbReference>
<dbReference type="EMBL" id="CP014672">
    <property type="protein sequence ID" value="ANW99766.1"/>
    <property type="molecule type" value="Genomic_DNA"/>
</dbReference>
<accession>A0A1B1YG66</accession>
<evidence type="ECO:0000313" key="6">
    <source>
        <dbReference type="EMBL" id="ANW99766.1"/>
    </source>
</evidence>
<gene>
    <name evidence="5" type="primary">fliW</name>
    <name evidence="6" type="ORF">CSTERTH_12365</name>
</gene>
<dbReference type="GO" id="GO:0005737">
    <property type="term" value="C:cytoplasm"/>
    <property type="evidence" value="ECO:0007669"/>
    <property type="project" value="UniProtKB-SubCell"/>
</dbReference>
<comment type="subunit">
    <text evidence="5">Interacts with translational regulator CsrA and flagellin(s).</text>
</comment>
<dbReference type="PANTHER" id="PTHR39190">
    <property type="entry name" value="FLAGELLAR ASSEMBLY FACTOR FLIW"/>
    <property type="match status" value="1"/>
</dbReference>
<dbReference type="HAMAP" id="MF_01185">
    <property type="entry name" value="FliW"/>
    <property type="match status" value="1"/>
</dbReference>
<evidence type="ECO:0000256" key="3">
    <source>
        <dbReference type="ARBA" id="ARBA00022845"/>
    </source>
</evidence>
<comment type="similarity">
    <text evidence="5">Belongs to the FliW family.</text>
</comment>
<comment type="function">
    <text evidence="5">Acts as an anti-CsrA protein, binds CsrA and prevents it from repressing translation of its target genes, one of which is flagellin. Binds to flagellin and participates in the assembly of the flagellum.</text>
</comment>
<evidence type="ECO:0000313" key="7">
    <source>
        <dbReference type="Proteomes" id="UP000092971"/>
    </source>
</evidence>
<dbReference type="Gene3D" id="2.30.290.10">
    <property type="entry name" value="BH3618-like"/>
    <property type="match status" value="1"/>
</dbReference>
<dbReference type="InterPro" id="IPR003775">
    <property type="entry name" value="Flagellar_assembly_factor_FliW"/>
</dbReference>
<dbReference type="Pfam" id="PF02623">
    <property type="entry name" value="FliW"/>
    <property type="match status" value="1"/>
</dbReference>
<dbReference type="GO" id="GO:0006417">
    <property type="term" value="P:regulation of translation"/>
    <property type="evidence" value="ECO:0007669"/>
    <property type="project" value="UniProtKB-KW"/>
</dbReference>
<protein>
    <recommendedName>
        <fullName evidence="5">Flagellar assembly factor FliW</fullName>
    </recommendedName>
</protein>
<keyword evidence="2 5" id="KW-1005">Bacterial flagellum biogenesis</keyword>
<sequence>MQLNTKHFGVIEVDEKEILYFPSGIPGFENVRKFVLLGRQEADSPFFWLQCVDKPDLAFVVTDPFYIKEDYYVDVDDEEIAEIEINDPENVLTLAIVTIPEDIRFMTVNLKAPVLINMKNNMGKQVIMKNDTFPVRYYILTGGSEPPR</sequence>
<proteinExistence type="inferred from homology"/>
<dbReference type="PANTHER" id="PTHR39190:SF1">
    <property type="entry name" value="FLAGELLAR ASSEMBLY FACTOR FLIW"/>
    <property type="match status" value="1"/>
</dbReference>
<dbReference type="Proteomes" id="UP000092971">
    <property type="component" value="Chromosome"/>
</dbReference>
<name>A0A1B1YG66_THEST</name>
<evidence type="ECO:0000256" key="2">
    <source>
        <dbReference type="ARBA" id="ARBA00022795"/>
    </source>
</evidence>
<evidence type="ECO:0000256" key="1">
    <source>
        <dbReference type="ARBA" id="ARBA00022490"/>
    </source>
</evidence>
<keyword evidence="6" id="KW-0282">Flagellum</keyword>
<dbReference type="OrthoDB" id="9801235at2"/>
<keyword evidence="6" id="KW-0966">Cell projection</keyword>
<keyword evidence="6" id="KW-0969">Cilium</keyword>
<keyword evidence="3 5" id="KW-0810">Translation regulation</keyword>
<dbReference type="NCBIfam" id="NF009793">
    <property type="entry name" value="PRK13285.1-1"/>
    <property type="match status" value="1"/>
</dbReference>
<dbReference type="GO" id="GO:0044780">
    <property type="term" value="P:bacterial-type flagellum assembly"/>
    <property type="evidence" value="ECO:0007669"/>
    <property type="project" value="UniProtKB-UniRule"/>
</dbReference>
<evidence type="ECO:0000256" key="4">
    <source>
        <dbReference type="ARBA" id="ARBA00023186"/>
    </source>
</evidence>
<keyword evidence="4 5" id="KW-0143">Chaperone</keyword>
<evidence type="ECO:0000256" key="5">
    <source>
        <dbReference type="HAMAP-Rule" id="MF_01185"/>
    </source>
</evidence>